<keyword evidence="9" id="KW-1185">Reference proteome</keyword>
<dbReference type="GO" id="GO:1990414">
    <property type="term" value="P:replication-born double-strand break repair via sister chromatid exchange"/>
    <property type="evidence" value="ECO:0007669"/>
    <property type="project" value="TreeGrafter"/>
</dbReference>
<gene>
    <name evidence="8" type="ORF">C2S53_005934</name>
</gene>
<dbReference type="GO" id="GO:0005634">
    <property type="term" value="C:nucleus"/>
    <property type="evidence" value="ECO:0007669"/>
    <property type="project" value="UniProtKB-SubCell"/>
</dbReference>
<dbReference type="Pfam" id="PF04824">
    <property type="entry name" value="Rad21_Rec8"/>
    <property type="match status" value="1"/>
</dbReference>
<dbReference type="PANTHER" id="PTHR12585:SF69">
    <property type="entry name" value="FI11703P"/>
    <property type="match status" value="1"/>
</dbReference>
<dbReference type="InterPro" id="IPR039781">
    <property type="entry name" value="Rad21/Rec8-like"/>
</dbReference>
<dbReference type="GO" id="GO:0003682">
    <property type="term" value="F:chromatin binding"/>
    <property type="evidence" value="ECO:0007669"/>
    <property type="project" value="TreeGrafter"/>
</dbReference>
<evidence type="ECO:0000256" key="5">
    <source>
        <dbReference type="ARBA" id="ARBA00023242"/>
    </source>
</evidence>
<dbReference type="GO" id="GO:0008278">
    <property type="term" value="C:cohesin complex"/>
    <property type="evidence" value="ECO:0007669"/>
    <property type="project" value="InterPro"/>
</dbReference>
<dbReference type="GO" id="GO:0007059">
    <property type="term" value="P:chromosome segregation"/>
    <property type="evidence" value="ECO:0007669"/>
    <property type="project" value="UniProtKB-KW"/>
</dbReference>
<comment type="subunit">
    <text evidence="6">Component of the cohesin complex.</text>
</comment>
<keyword evidence="4" id="KW-0159">Chromosome partition</keyword>
<feature type="domain" description="Rad21/Rec8-like protein C-terminal eukaryotic" evidence="7">
    <location>
        <begin position="28"/>
        <end position="79"/>
    </location>
</feature>
<keyword evidence="3" id="KW-0498">Mitosis</keyword>
<evidence type="ECO:0000256" key="6">
    <source>
        <dbReference type="ARBA" id="ARBA00064543"/>
    </source>
</evidence>
<reference evidence="8 9" key="1">
    <citation type="journal article" date="2021" name="Nat. Commun.">
        <title>Incipient diploidization of the medicinal plant Perilla within 10,000 years.</title>
        <authorList>
            <person name="Zhang Y."/>
            <person name="Shen Q."/>
            <person name="Leng L."/>
            <person name="Zhang D."/>
            <person name="Chen S."/>
            <person name="Shi Y."/>
            <person name="Ning Z."/>
            <person name="Chen S."/>
        </authorList>
    </citation>
    <scope>NUCLEOTIDE SEQUENCE [LARGE SCALE GENOMIC DNA]</scope>
    <source>
        <strain evidence="9">cv. PC099</strain>
    </source>
</reference>
<evidence type="ECO:0000256" key="4">
    <source>
        <dbReference type="ARBA" id="ARBA00022829"/>
    </source>
</evidence>
<evidence type="ECO:0000256" key="1">
    <source>
        <dbReference type="ARBA" id="ARBA00004123"/>
    </source>
</evidence>
<keyword evidence="5" id="KW-0539">Nucleus</keyword>
<evidence type="ECO:0000313" key="8">
    <source>
        <dbReference type="EMBL" id="KAH6825447.1"/>
    </source>
</evidence>
<proteinExistence type="inferred from homology"/>
<protein>
    <submittedName>
        <fullName evidence="8">Sister chromatid cohesion 1 protein 4</fullName>
    </submittedName>
</protein>
<keyword evidence="3" id="KW-0132">Cell division</keyword>
<sequence length="85" mass="9724">MRTPGGLPVQAVSKYLQTAFVKETDCGRNSLSLDKLLIGKTRKEASSMFFETLVLKTRDYIHVEQRNPCGDITMRPRTRLMKSDF</sequence>
<dbReference type="InterPro" id="IPR036390">
    <property type="entry name" value="WH_DNA-bd_sf"/>
</dbReference>
<dbReference type="FunFam" id="1.10.10.580:FF:000002">
    <property type="entry name" value="Sister chromatid cohesion 1 protein 4"/>
    <property type="match status" value="1"/>
</dbReference>
<comment type="caution">
    <text evidence="8">The sequence shown here is derived from an EMBL/GenBank/DDBJ whole genome shotgun (WGS) entry which is preliminary data.</text>
</comment>
<comment type="similarity">
    <text evidence="2">Belongs to the rad21 family.</text>
</comment>
<dbReference type="PANTHER" id="PTHR12585">
    <property type="entry name" value="SCC1 / RAD21 FAMILY MEMBER"/>
    <property type="match status" value="1"/>
</dbReference>
<dbReference type="InterPro" id="IPR006909">
    <property type="entry name" value="Rad21/Rec8_C_eu"/>
</dbReference>
<dbReference type="InterPro" id="IPR023093">
    <property type="entry name" value="ScpA-like_C"/>
</dbReference>
<evidence type="ECO:0000259" key="7">
    <source>
        <dbReference type="Pfam" id="PF04824"/>
    </source>
</evidence>
<evidence type="ECO:0000313" key="9">
    <source>
        <dbReference type="Proteomes" id="UP001190926"/>
    </source>
</evidence>
<name>A0AAD4P477_PERFH</name>
<dbReference type="SUPFAM" id="SSF46785">
    <property type="entry name" value="Winged helix' DNA-binding domain"/>
    <property type="match status" value="1"/>
</dbReference>
<keyword evidence="3" id="KW-0131">Cell cycle</keyword>
<dbReference type="Gene3D" id="1.10.10.580">
    <property type="entry name" value="Structural maintenance of chromosome 1. Chain E"/>
    <property type="match status" value="1"/>
</dbReference>
<dbReference type="GO" id="GO:0007062">
    <property type="term" value="P:sister chromatid cohesion"/>
    <property type="evidence" value="ECO:0007669"/>
    <property type="project" value="InterPro"/>
</dbReference>
<accession>A0AAD4P477</accession>
<dbReference type="Proteomes" id="UP001190926">
    <property type="component" value="Unassembled WGS sequence"/>
</dbReference>
<evidence type="ECO:0000256" key="2">
    <source>
        <dbReference type="ARBA" id="ARBA00009870"/>
    </source>
</evidence>
<evidence type="ECO:0000256" key="3">
    <source>
        <dbReference type="ARBA" id="ARBA00022776"/>
    </source>
</evidence>
<organism evidence="8 9">
    <name type="scientific">Perilla frutescens var. hirtella</name>
    <name type="common">Perilla citriodora</name>
    <name type="synonym">Perilla setoyensis</name>
    <dbReference type="NCBI Taxonomy" id="608512"/>
    <lineage>
        <taxon>Eukaryota</taxon>
        <taxon>Viridiplantae</taxon>
        <taxon>Streptophyta</taxon>
        <taxon>Embryophyta</taxon>
        <taxon>Tracheophyta</taxon>
        <taxon>Spermatophyta</taxon>
        <taxon>Magnoliopsida</taxon>
        <taxon>eudicotyledons</taxon>
        <taxon>Gunneridae</taxon>
        <taxon>Pentapetalae</taxon>
        <taxon>asterids</taxon>
        <taxon>lamiids</taxon>
        <taxon>Lamiales</taxon>
        <taxon>Lamiaceae</taxon>
        <taxon>Nepetoideae</taxon>
        <taxon>Elsholtzieae</taxon>
        <taxon>Perilla</taxon>
    </lineage>
</organism>
<dbReference type="AlphaFoldDB" id="A0AAD4P477"/>
<dbReference type="EMBL" id="SDAM02000175">
    <property type="protein sequence ID" value="KAH6825447.1"/>
    <property type="molecule type" value="Genomic_DNA"/>
</dbReference>
<comment type="subcellular location">
    <subcellularLocation>
        <location evidence="1">Nucleus</location>
    </subcellularLocation>
</comment>